<feature type="non-terminal residue" evidence="2">
    <location>
        <position position="1"/>
    </location>
</feature>
<dbReference type="AlphaFoldDB" id="Q4THG9"/>
<gene>
    <name evidence="2" type="ORF">GSTENG00000563001</name>
</gene>
<dbReference type="EMBL" id="CAAE01002949">
    <property type="protein sequence ID" value="CAF87663.1"/>
    <property type="molecule type" value="Genomic_DNA"/>
</dbReference>
<proteinExistence type="predicted"/>
<accession>Q4THG9</accession>
<dbReference type="OrthoDB" id="10565877at2759"/>
<sequence length="120" mass="13629">DERRHPSEQHHERRPSQEAGGAAEDRGQFLQDKGVKGSGRPDGVLRRALLRRPAHHPGAHLREPFQGEEVLLRSALRAIRDPRRLRVHRCTDVCACTGVKRPLLPGQKHCIIQSHINRKV</sequence>
<feature type="region of interest" description="Disordered" evidence="1">
    <location>
        <begin position="1"/>
        <end position="42"/>
    </location>
</feature>
<dbReference type="KEGG" id="tng:GSTEN00000563G001"/>
<name>Q4THG9_TETNG</name>
<evidence type="ECO:0000313" key="2">
    <source>
        <dbReference type="EMBL" id="CAF87663.1"/>
    </source>
</evidence>
<organism evidence="2">
    <name type="scientific">Tetraodon nigroviridis</name>
    <name type="common">Spotted green pufferfish</name>
    <name type="synonym">Chelonodon nigroviridis</name>
    <dbReference type="NCBI Taxonomy" id="99883"/>
    <lineage>
        <taxon>Eukaryota</taxon>
        <taxon>Metazoa</taxon>
        <taxon>Chordata</taxon>
        <taxon>Craniata</taxon>
        <taxon>Vertebrata</taxon>
        <taxon>Euteleostomi</taxon>
        <taxon>Actinopterygii</taxon>
        <taxon>Neopterygii</taxon>
        <taxon>Teleostei</taxon>
        <taxon>Neoteleostei</taxon>
        <taxon>Acanthomorphata</taxon>
        <taxon>Eupercaria</taxon>
        <taxon>Tetraodontiformes</taxon>
        <taxon>Tetradontoidea</taxon>
        <taxon>Tetraodontidae</taxon>
        <taxon>Tetraodon</taxon>
    </lineage>
</organism>
<feature type="compositionally biased region" description="Basic and acidic residues" evidence="1">
    <location>
        <begin position="1"/>
        <end position="16"/>
    </location>
</feature>
<evidence type="ECO:0000256" key="1">
    <source>
        <dbReference type="SAM" id="MobiDB-lite"/>
    </source>
</evidence>
<reference evidence="2" key="2">
    <citation type="submission" date="2004-02" db="EMBL/GenBank/DDBJ databases">
        <authorList>
            <consortium name="Genoscope"/>
            <consortium name="Whitehead Institute Centre for Genome Research"/>
        </authorList>
    </citation>
    <scope>NUCLEOTIDE SEQUENCE</scope>
</reference>
<protein>
    <submittedName>
        <fullName evidence="2">Chromosome undetermined SCAF2949, whole genome shotgun sequence</fullName>
    </submittedName>
</protein>
<reference evidence="2" key="1">
    <citation type="journal article" date="2004" name="Nature">
        <title>Genome duplication in the teleost fish Tetraodon nigroviridis reveals the early vertebrate proto-karyotype.</title>
        <authorList>
            <person name="Jaillon O."/>
            <person name="Aury J.-M."/>
            <person name="Brunet F."/>
            <person name="Petit J.-L."/>
            <person name="Stange-Thomann N."/>
            <person name="Mauceli E."/>
            <person name="Bouneau L."/>
            <person name="Fischer C."/>
            <person name="Ozouf-Costaz C."/>
            <person name="Bernot A."/>
            <person name="Nicaud S."/>
            <person name="Jaffe D."/>
            <person name="Fisher S."/>
            <person name="Lutfalla G."/>
            <person name="Dossat C."/>
            <person name="Segurens B."/>
            <person name="Dasilva C."/>
            <person name="Salanoubat M."/>
            <person name="Levy M."/>
            <person name="Boudet N."/>
            <person name="Castellano S."/>
            <person name="Anthouard V."/>
            <person name="Jubin C."/>
            <person name="Castelli V."/>
            <person name="Katinka M."/>
            <person name="Vacherie B."/>
            <person name="Biemont C."/>
            <person name="Skalli Z."/>
            <person name="Cattolico L."/>
            <person name="Poulain J."/>
            <person name="De Berardinis V."/>
            <person name="Cruaud C."/>
            <person name="Duprat S."/>
            <person name="Brottier P."/>
            <person name="Coutanceau J.-P."/>
            <person name="Gouzy J."/>
            <person name="Parra G."/>
            <person name="Lardier G."/>
            <person name="Chapple C."/>
            <person name="McKernan K.J."/>
            <person name="McEwan P."/>
            <person name="Bosak S."/>
            <person name="Kellis M."/>
            <person name="Volff J.-N."/>
            <person name="Guigo R."/>
            <person name="Zody M.C."/>
            <person name="Mesirov J."/>
            <person name="Lindblad-Toh K."/>
            <person name="Birren B."/>
            <person name="Nusbaum C."/>
            <person name="Kahn D."/>
            <person name="Robinson-Rechavi M."/>
            <person name="Laudet V."/>
            <person name="Schachter V."/>
            <person name="Quetier F."/>
            <person name="Saurin W."/>
            <person name="Scarpelli C."/>
            <person name="Wincker P."/>
            <person name="Lander E.S."/>
            <person name="Weissenbach J."/>
            <person name="Roest Crollius H."/>
        </authorList>
    </citation>
    <scope>NUCLEOTIDE SEQUENCE [LARGE SCALE GENOMIC DNA]</scope>
</reference>